<evidence type="ECO:0000256" key="1">
    <source>
        <dbReference type="ARBA" id="ARBA00008791"/>
    </source>
</evidence>
<dbReference type="InterPro" id="IPR006015">
    <property type="entry name" value="Universal_stress_UspA"/>
</dbReference>
<evidence type="ECO:0000313" key="4">
    <source>
        <dbReference type="Proteomes" id="UP000193061"/>
    </source>
</evidence>
<keyword evidence="4" id="KW-1185">Reference proteome</keyword>
<name>A0A1X6Y4Q3_9RHOB</name>
<dbReference type="Pfam" id="PF00582">
    <property type="entry name" value="Usp"/>
    <property type="match status" value="1"/>
</dbReference>
<dbReference type="SUPFAM" id="SSF52402">
    <property type="entry name" value="Adenine nucleotide alpha hydrolases-like"/>
    <property type="match status" value="2"/>
</dbReference>
<feature type="domain" description="UspA" evidence="2">
    <location>
        <begin position="224"/>
        <end position="278"/>
    </location>
</feature>
<evidence type="ECO:0000313" key="3">
    <source>
        <dbReference type="EMBL" id="SLN10562.1"/>
    </source>
</evidence>
<dbReference type="PANTHER" id="PTHR46268:SF15">
    <property type="entry name" value="UNIVERSAL STRESS PROTEIN HP_0031"/>
    <property type="match status" value="1"/>
</dbReference>
<gene>
    <name evidence="3" type="ORF">ROA7450_00017</name>
</gene>
<reference evidence="3 4" key="1">
    <citation type="submission" date="2017-03" db="EMBL/GenBank/DDBJ databases">
        <authorList>
            <person name="Afonso C.L."/>
            <person name="Miller P.J."/>
            <person name="Scott M.A."/>
            <person name="Spackman E."/>
            <person name="Goraichik I."/>
            <person name="Dimitrov K.M."/>
            <person name="Suarez D.L."/>
            <person name="Swayne D.E."/>
        </authorList>
    </citation>
    <scope>NUCLEOTIDE SEQUENCE [LARGE SCALE GENOMIC DNA]</scope>
    <source>
        <strain evidence="3 4">CECT 7450</strain>
    </source>
</reference>
<dbReference type="RefSeq" id="WP_085804104.1">
    <property type="nucleotide sequence ID" value="NZ_FWFX01000001.1"/>
</dbReference>
<protein>
    <submittedName>
        <fullName evidence="3">Universal stress protein family protein</fullName>
    </submittedName>
</protein>
<comment type="similarity">
    <text evidence="1">Belongs to the universal stress protein A family.</text>
</comment>
<evidence type="ECO:0000259" key="2">
    <source>
        <dbReference type="Pfam" id="PF00582"/>
    </source>
</evidence>
<dbReference type="AlphaFoldDB" id="A0A1X6Y4Q3"/>
<accession>A0A1X6Y4Q3</accession>
<sequence length="279" mass="30184">MAIKTLFTAVTDDTLVDPVLDHAIAMASTHDAHLDVLCLGVDRTHTGYYYAGASAMVFQEAIGQSQAQADQLEQMVQEKLQGQSIRWSTDKGVSQLPDLTRPVSARARFSDLTILPMPYADGRGAELEPTTEAVLFEGQCPALLVPDDHALNTRPEQIMIAWNESAEAINAIRASLPLLCAARSVRVVVVDPPQHGPSRSDPGGPLSQYLARHGVSVEIDVLSRTLPRIADVLNRHAIDTGADLLVMGAYGHSRFREAVFGGATRNMLEHAKVPVLLAH</sequence>
<dbReference type="EMBL" id="FWFX01000001">
    <property type="protein sequence ID" value="SLN10562.1"/>
    <property type="molecule type" value="Genomic_DNA"/>
</dbReference>
<proteinExistence type="inferred from homology"/>
<dbReference type="OrthoDB" id="9804721at2"/>
<dbReference type="PANTHER" id="PTHR46268">
    <property type="entry name" value="STRESS RESPONSE PROTEIN NHAX"/>
    <property type="match status" value="1"/>
</dbReference>
<dbReference type="PRINTS" id="PR01438">
    <property type="entry name" value="UNVRSLSTRESS"/>
</dbReference>
<dbReference type="CDD" id="cd00293">
    <property type="entry name" value="USP-like"/>
    <property type="match status" value="1"/>
</dbReference>
<dbReference type="Gene3D" id="3.40.50.12370">
    <property type="match status" value="1"/>
</dbReference>
<dbReference type="Proteomes" id="UP000193061">
    <property type="component" value="Unassembled WGS sequence"/>
</dbReference>
<organism evidence="3 4">
    <name type="scientific">Roseovarius albus</name>
    <dbReference type="NCBI Taxonomy" id="1247867"/>
    <lineage>
        <taxon>Bacteria</taxon>
        <taxon>Pseudomonadati</taxon>
        <taxon>Pseudomonadota</taxon>
        <taxon>Alphaproteobacteria</taxon>
        <taxon>Rhodobacterales</taxon>
        <taxon>Roseobacteraceae</taxon>
        <taxon>Roseovarius</taxon>
    </lineage>
</organism>
<dbReference type="InterPro" id="IPR006016">
    <property type="entry name" value="UspA"/>
</dbReference>